<dbReference type="OrthoDB" id="2351076at2"/>
<keyword evidence="3" id="KW-1185">Reference proteome</keyword>
<organism evidence="2 3">
    <name type="scientific">Paenibacillus baekrokdamisoli</name>
    <dbReference type="NCBI Taxonomy" id="1712516"/>
    <lineage>
        <taxon>Bacteria</taxon>
        <taxon>Bacillati</taxon>
        <taxon>Bacillota</taxon>
        <taxon>Bacilli</taxon>
        <taxon>Bacillales</taxon>
        <taxon>Paenibacillaceae</taxon>
        <taxon>Paenibacillus</taxon>
    </lineage>
</organism>
<reference evidence="2 3" key="1">
    <citation type="submission" date="2018-11" db="EMBL/GenBank/DDBJ databases">
        <title>Complete genome sequence of Paenibacillus baekrokdamisoli strain KCTC 33723.</title>
        <authorList>
            <person name="Kang S.W."/>
            <person name="Lee K.C."/>
            <person name="Kim K.K."/>
            <person name="Kim J.S."/>
            <person name="Kim D.S."/>
            <person name="Ko S.H."/>
            <person name="Yang S.H."/>
            <person name="Lee J.S."/>
        </authorList>
    </citation>
    <scope>NUCLEOTIDE SEQUENCE [LARGE SCALE GENOMIC DNA]</scope>
    <source>
        <strain evidence="2 3">KCTC 33723</strain>
    </source>
</reference>
<feature type="compositionally biased region" description="Polar residues" evidence="1">
    <location>
        <begin position="482"/>
        <end position="501"/>
    </location>
</feature>
<feature type="compositionally biased region" description="Low complexity" evidence="1">
    <location>
        <begin position="503"/>
        <end position="513"/>
    </location>
</feature>
<feature type="compositionally biased region" description="Low complexity" evidence="1">
    <location>
        <begin position="206"/>
        <end position="215"/>
    </location>
</feature>
<evidence type="ECO:0000313" key="2">
    <source>
        <dbReference type="EMBL" id="BBH20893.1"/>
    </source>
</evidence>
<evidence type="ECO:0000256" key="1">
    <source>
        <dbReference type="SAM" id="MobiDB-lite"/>
    </source>
</evidence>
<protein>
    <submittedName>
        <fullName evidence="2">Uncharacterized protein</fullName>
    </submittedName>
</protein>
<accession>A0A3G9J7P3</accession>
<feature type="region of interest" description="Disordered" evidence="1">
    <location>
        <begin position="698"/>
        <end position="737"/>
    </location>
</feature>
<dbReference type="AlphaFoldDB" id="A0A3G9J7P3"/>
<feature type="compositionally biased region" description="Low complexity" evidence="1">
    <location>
        <begin position="408"/>
        <end position="445"/>
    </location>
</feature>
<dbReference type="KEGG" id="pbk:Back11_22380"/>
<feature type="region of interest" description="Disordered" evidence="1">
    <location>
        <begin position="476"/>
        <end position="521"/>
    </location>
</feature>
<feature type="region of interest" description="Disordered" evidence="1">
    <location>
        <begin position="206"/>
        <end position="274"/>
    </location>
</feature>
<sequence length="737" mass="73346">MSINIGQVMRGLLGDAQAGDSKALELKVGQVVRGVVMQVSDNQEAVVQINGTQVQAKLETPLQPGQATLLQVQPESANGTLVLKMVDQQAAAINEDSVKEWTKALALPDQKWATDLVRDIRRDGGVLTREVAQQFQQAAAAMPIGGDMQTWMQAAALAFKRGLPMTGATIGALQHSLSGAPAHVLLEALERGIAAWLGASGDDDAASGAAAKSSGAQGGAGSGSAANGSLGSGSAGNGGAGSGSAGSGSAASGGTGSGSAASGGAGNGSAVSGGAGSGSAVSGGAVNGSALNSSVANSSVASGSAASGSAGSGSTASGGVESGNTANSNAGSGAVSSGVIDSKGAQQLSSQLSGAAAAAVKLQALLAEGAELMRAPALEASPSMVKLGGALQGEAHAAMAAPAASAAEAPAPPAAQRAGAAGASAANAPQQAAQGAAANNTTAAAHVPPGGTSGWVGQLIKWLGVDHERLLALSTAGDPQQAGGSPTQSEDGLNTQPSDNKQAARTAEQAQAASHTGRAIPSSVSERALLMQQAGMSLPAVQADHVKAAADTFKSALMTLAAGDDVPQSLKDTAQQLVQHITGQQLLLTPERTASPFTHVTMFIPMQGPDGGQTASVHIQTRRGRKGELDADNCRLLFDLRMNTLGDTLVDVHVVDKIVSLNLWNDHPAISNLIESQRTEMTQALQKAGYQLLTLRSTPLSDRSTERTDGVEKKSGVNIPSTAEWSSKPYKGVDFRA</sequence>
<feature type="compositionally biased region" description="Basic and acidic residues" evidence="1">
    <location>
        <begin position="703"/>
        <end position="715"/>
    </location>
</feature>
<proteinExistence type="predicted"/>
<evidence type="ECO:0000313" key="3">
    <source>
        <dbReference type="Proteomes" id="UP000275368"/>
    </source>
</evidence>
<dbReference type="EMBL" id="AP019308">
    <property type="protein sequence ID" value="BBH20893.1"/>
    <property type="molecule type" value="Genomic_DNA"/>
</dbReference>
<name>A0A3G9J7P3_9BACL</name>
<feature type="region of interest" description="Disordered" evidence="1">
    <location>
        <begin position="302"/>
        <end position="335"/>
    </location>
</feature>
<dbReference type="RefSeq" id="WP_125656496.1">
    <property type="nucleotide sequence ID" value="NZ_AP019308.1"/>
</dbReference>
<gene>
    <name evidence="2" type="ORF">Back11_22380</name>
</gene>
<feature type="region of interest" description="Disordered" evidence="1">
    <location>
        <begin position="408"/>
        <end position="451"/>
    </location>
</feature>
<dbReference type="Proteomes" id="UP000275368">
    <property type="component" value="Chromosome"/>
</dbReference>
<feature type="compositionally biased region" description="Gly residues" evidence="1">
    <location>
        <begin position="230"/>
        <end position="274"/>
    </location>
</feature>